<dbReference type="Proteomes" id="UP000057910">
    <property type="component" value="Unassembled WGS sequence"/>
</dbReference>
<dbReference type="AlphaFoldDB" id="A0ABD4EB60"/>
<feature type="domain" description="HeH/LEM" evidence="2">
    <location>
        <begin position="278"/>
        <end position="309"/>
    </location>
</feature>
<organism evidence="3 4">
    <name type="scientific">Burkholderia ubonensis</name>
    <dbReference type="NCBI Taxonomy" id="101571"/>
    <lineage>
        <taxon>Bacteria</taxon>
        <taxon>Pseudomonadati</taxon>
        <taxon>Pseudomonadota</taxon>
        <taxon>Betaproteobacteria</taxon>
        <taxon>Burkholderiales</taxon>
        <taxon>Burkholderiaceae</taxon>
        <taxon>Burkholderia</taxon>
        <taxon>Burkholderia cepacia complex</taxon>
    </lineage>
</organism>
<reference evidence="3 4" key="1">
    <citation type="submission" date="2015-11" db="EMBL/GenBank/DDBJ databases">
        <title>Expanding the genomic diversity of Burkholderia species for the development of highly accurate diagnostics.</title>
        <authorList>
            <person name="Sahl J."/>
            <person name="Keim P."/>
            <person name="Wagner D."/>
        </authorList>
    </citation>
    <scope>NUCLEOTIDE SEQUENCE [LARGE SCALE GENOMIC DNA]</scope>
    <source>
        <strain evidence="3 4">MSMB1585WGS</strain>
    </source>
</reference>
<evidence type="ECO:0000259" key="2">
    <source>
        <dbReference type="Pfam" id="PF12949"/>
    </source>
</evidence>
<evidence type="ECO:0000256" key="1">
    <source>
        <dbReference type="SAM" id="SignalP"/>
    </source>
</evidence>
<proteinExistence type="predicted"/>
<feature type="signal peptide" evidence="1">
    <location>
        <begin position="1"/>
        <end position="18"/>
    </location>
</feature>
<comment type="caution">
    <text evidence="3">The sequence shown here is derived from an EMBL/GenBank/DDBJ whole genome shotgun (WGS) entry which is preliminary data.</text>
</comment>
<dbReference type="InterPro" id="IPR036361">
    <property type="entry name" value="SAP_dom_sf"/>
</dbReference>
<gene>
    <name evidence="3" type="ORF">WJ68_33505</name>
</gene>
<dbReference type="Pfam" id="PF12949">
    <property type="entry name" value="HeH"/>
    <property type="match status" value="1"/>
</dbReference>
<dbReference type="CDD" id="cd12935">
    <property type="entry name" value="LEM_like"/>
    <property type="match status" value="1"/>
</dbReference>
<keyword evidence="1" id="KW-0732">Signal</keyword>
<dbReference type="InterPro" id="IPR025856">
    <property type="entry name" value="HeH/LEM_domain"/>
</dbReference>
<dbReference type="Gene3D" id="1.10.720.30">
    <property type="entry name" value="SAP domain"/>
    <property type="match status" value="1"/>
</dbReference>
<sequence length="317" mass="33190">MKFLIYAALSSVVASAFADGLAVTGHAAHFRSIGDHANGETEPCDVVIVDGLRDRGAQVLADFEKRGIPVVVADLGYVDRATGPTDIEGHWQLSVGGLSRLPVIDCPPDRFAKLGVELAAPASGDVTIIAGQHVGDASHPFQTAEEIAAWAEQMAEKIDGEVVFRPHPLSPNVCPNLPIDDLPLAESLARAKAVVAYTSNIGNDALLAGVQPIANGPAIWADVALDARDAYFAKLAYAQWTLAEIASGEAVRFLVDHALPGEPFDAAGEAVADQAGGKLSVADIRARLTALKIEFPATAKKAELAALLERALTKPEA</sequence>
<dbReference type="EMBL" id="LPAD01000007">
    <property type="protein sequence ID" value="KVN92542.1"/>
    <property type="molecule type" value="Genomic_DNA"/>
</dbReference>
<name>A0ABD4EB60_9BURK</name>
<evidence type="ECO:0000313" key="4">
    <source>
        <dbReference type="Proteomes" id="UP000057910"/>
    </source>
</evidence>
<dbReference type="RefSeq" id="WP_060037883.1">
    <property type="nucleotide sequence ID" value="NZ_LPAD01000007.1"/>
</dbReference>
<protein>
    <recommendedName>
        <fullName evidence="2">HeH/LEM domain-containing protein</fullName>
    </recommendedName>
</protein>
<evidence type="ECO:0000313" key="3">
    <source>
        <dbReference type="EMBL" id="KVN92542.1"/>
    </source>
</evidence>
<feature type="chain" id="PRO_5044750970" description="HeH/LEM domain-containing protein" evidence="1">
    <location>
        <begin position="19"/>
        <end position="317"/>
    </location>
</feature>
<accession>A0ABD4EB60</accession>